<keyword evidence="2" id="KW-0378">Hydrolase</keyword>
<dbReference type="InterPro" id="IPR022742">
    <property type="entry name" value="Hydrolase_4"/>
</dbReference>
<name>A0ABW8NHK1_9GAMM</name>
<dbReference type="PANTHER" id="PTHR11614">
    <property type="entry name" value="PHOSPHOLIPASE-RELATED"/>
    <property type="match status" value="1"/>
</dbReference>
<protein>
    <submittedName>
        <fullName evidence="2">Alpha/beta hydrolase</fullName>
    </submittedName>
</protein>
<dbReference type="SUPFAM" id="SSF53474">
    <property type="entry name" value="alpha/beta-Hydrolases"/>
    <property type="match status" value="1"/>
</dbReference>
<dbReference type="Gene3D" id="3.40.50.1820">
    <property type="entry name" value="alpha/beta hydrolase"/>
    <property type="match status" value="1"/>
</dbReference>
<comment type="caution">
    <text evidence="2">The sequence shown here is derived from an EMBL/GenBank/DDBJ whole genome shotgun (WGS) entry which is preliminary data.</text>
</comment>
<dbReference type="EMBL" id="JBBKTX010000008">
    <property type="protein sequence ID" value="MFK4752444.1"/>
    <property type="molecule type" value="Genomic_DNA"/>
</dbReference>
<evidence type="ECO:0000259" key="1">
    <source>
        <dbReference type="Pfam" id="PF12146"/>
    </source>
</evidence>
<dbReference type="GO" id="GO:0016787">
    <property type="term" value="F:hydrolase activity"/>
    <property type="evidence" value="ECO:0007669"/>
    <property type="project" value="UniProtKB-KW"/>
</dbReference>
<organism evidence="2 3">
    <name type="scientific">Oceanobacter antarcticus</name>
    <dbReference type="NCBI Taxonomy" id="3133425"/>
    <lineage>
        <taxon>Bacteria</taxon>
        <taxon>Pseudomonadati</taxon>
        <taxon>Pseudomonadota</taxon>
        <taxon>Gammaproteobacteria</taxon>
        <taxon>Oceanospirillales</taxon>
        <taxon>Oceanospirillaceae</taxon>
        <taxon>Oceanobacter</taxon>
    </lineage>
</organism>
<reference evidence="2 3" key="1">
    <citation type="submission" date="2024-03" db="EMBL/GenBank/DDBJ databases">
        <title>High-quality draft genome sequence of Oceanobacter sp. wDCs-4.</title>
        <authorList>
            <person name="Dong C."/>
        </authorList>
    </citation>
    <scope>NUCLEOTIDE SEQUENCE [LARGE SCALE GENOMIC DNA]</scope>
    <source>
        <strain evidence="3">wDCs-4</strain>
    </source>
</reference>
<dbReference type="InterPro" id="IPR051044">
    <property type="entry name" value="MAG_DAG_Lipase"/>
</dbReference>
<accession>A0ABW8NHK1</accession>
<proteinExistence type="predicted"/>
<sequence length="277" mass="31050">MGKLTSAGFDIAVQYWECPEAAGNLILVHGYYDHVGLYGSLIDFCREQRLNLVAFDLPGHGLSGGEPARIDDFDQYEAVFFDVYQQAEKQLPALPWLAAGQSTGGAILASYLLKRRPLAGQSGPLEVWLLAPLLRPVGWRSGRWVHALARLFVSRVRRRFALSGNNPLFAEFIASGDPLQSRHLSVHWVTALKRWLAWIERQQPLVYPVRMIQGTADQTVDWGYNVPAYQRLFPDLRLTLIEGGHHHLVNETPERLEAVYRALLSGLDAVLPAKASE</sequence>
<dbReference type="RefSeq" id="WP_416205717.1">
    <property type="nucleotide sequence ID" value="NZ_JBBKTX010000008.1"/>
</dbReference>
<evidence type="ECO:0000313" key="2">
    <source>
        <dbReference type="EMBL" id="MFK4752444.1"/>
    </source>
</evidence>
<feature type="domain" description="Serine aminopeptidase S33" evidence="1">
    <location>
        <begin position="20"/>
        <end position="252"/>
    </location>
</feature>
<evidence type="ECO:0000313" key="3">
    <source>
        <dbReference type="Proteomes" id="UP001620597"/>
    </source>
</evidence>
<dbReference type="Proteomes" id="UP001620597">
    <property type="component" value="Unassembled WGS sequence"/>
</dbReference>
<dbReference type="Pfam" id="PF12146">
    <property type="entry name" value="Hydrolase_4"/>
    <property type="match status" value="1"/>
</dbReference>
<dbReference type="InterPro" id="IPR029058">
    <property type="entry name" value="AB_hydrolase_fold"/>
</dbReference>
<gene>
    <name evidence="2" type="ORF">WG929_08490</name>
</gene>
<keyword evidence="3" id="KW-1185">Reference proteome</keyword>